<dbReference type="PANTHER" id="PTHR37957:SF1">
    <property type="entry name" value="PHYTASE-LIKE DOMAIN-CONTAINING PROTEIN"/>
    <property type="match status" value="1"/>
</dbReference>
<evidence type="ECO:0000313" key="3">
    <source>
        <dbReference type="EMBL" id="XCG63890.1"/>
    </source>
</evidence>
<keyword evidence="1" id="KW-0812">Transmembrane</keyword>
<feature type="transmembrane region" description="Helical" evidence="1">
    <location>
        <begin position="12"/>
        <end position="34"/>
    </location>
</feature>
<dbReference type="Pfam" id="PF13449">
    <property type="entry name" value="Phytase-like"/>
    <property type="match status" value="1"/>
</dbReference>
<dbReference type="PANTHER" id="PTHR37957">
    <property type="entry name" value="BLR7070 PROTEIN"/>
    <property type="match status" value="1"/>
</dbReference>
<organism evidence="3">
    <name type="scientific">Nakamurella sp. A5-74</name>
    <dbReference type="NCBI Taxonomy" id="3158264"/>
    <lineage>
        <taxon>Bacteria</taxon>
        <taxon>Bacillati</taxon>
        <taxon>Actinomycetota</taxon>
        <taxon>Actinomycetes</taxon>
        <taxon>Nakamurellales</taxon>
        <taxon>Nakamurellaceae</taxon>
        <taxon>Nakamurella</taxon>
    </lineage>
</organism>
<keyword evidence="1" id="KW-0472">Membrane</keyword>
<evidence type="ECO:0000259" key="2">
    <source>
        <dbReference type="Pfam" id="PF13449"/>
    </source>
</evidence>
<accession>A0AAU8DRI2</accession>
<dbReference type="InterPro" id="IPR027372">
    <property type="entry name" value="Phytase-like_dom"/>
</dbReference>
<keyword evidence="1" id="KW-1133">Transmembrane helix</keyword>
<reference evidence="3" key="1">
    <citation type="submission" date="2024-05" db="EMBL/GenBank/DDBJ databases">
        <authorList>
            <person name="Cai S.Y."/>
            <person name="Jin L.M."/>
            <person name="Li H.R."/>
        </authorList>
    </citation>
    <scope>NUCLEOTIDE SEQUENCE</scope>
    <source>
        <strain evidence="3">A5-74</strain>
    </source>
</reference>
<name>A0AAU8DRI2_9ACTN</name>
<sequence>MSRPLPFVRRRLRAGTAVGVTAAIVGAAALIPALTVGTVVAPVGSGPAAAHVASWPLPPQPPRPGAARAAVTLYAENVAPLATIGGVQIGGSAFGSSFTKAPWGSDLYYGLTDRGPNVDGPNATKIEPLPDFNPAIGEFALVGSGSRAHAVLLRTIPLRAADGSGYNGRVSLAGGTGETITDLTGTALDPSPYGYDPEGLAVLRDGTFWVSDEYGPFITHFDRTGRQLERLSPFDGSLPVELSLRDPNKGMEGLTVTPDGRMLVGIMQAALNAPDGPKSKNVPVVRIVTVDLASRQTHEYLYALHAGDSVGTTVSEIAALNAHEFLVDERDSAKEPAANKKLYRIDLRGATDVSKHAQVPNATYREVHGGLLVGGRTIEAIAGKNSTATATANLAAVGVTPATSRLFLDIGGLVTAIAPDGSFFGHDKVEGVAVVDGGRSVVLSNDSDFGIDGTTTTTPPFGLQAKILPNGRQDSGELLKVDLAKVPAEYRR</sequence>
<dbReference type="SUPFAM" id="SSF101898">
    <property type="entry name" value="NHL repeat"/>
    <property type="match status" value="1"/>
</dbReference>
<dbReference type="AlphaFoldDB" id="A0AAU8DRI2"/>
<proteinExistence type="predicted"/>
<dbReference type="RefSeq" id="WP_353649505.1">
    <property type="nucleotide sequence ID" value="NZ_CP159218.1"/>
</dbReference>
<protein>
    <submittedName>
        <fullName evidence="3">Esterase-like activity of phytase family protein</fullName>
    </submittedName>
</protein>
<feature type="domain" description="Phytase-like" evidence="2">
    <location>
        <begin position="105"/>
        <end position="449"/>
    </location>
</feature>
<evidence type="ECO:0000256" key="1">
    <source>
        <dbReference type="SAM" id="Phobius"/>
    </source>
</evidence>
<gene>
    <name evidence="3" type="ORF">ABLG96_00625</name>
</gene>
<dbReference type="EMBL" id="CP159218">
    <property type="protein sequence ID" value="XCG63890.1"/>
    <property type="molecule type" value="Genomic_DNA"/>
</dbReference>